<dbReference type="AlphaFoldDB" id="A0A8A1MA71"/>
<evidence type="ECO:0000313" key="3">
    <source>
        <dbReference type="Proteomes" id="UP000663671"/>
    </source>
</evidence>
<dbReference type="EMBL" id="CP069114">
    <property type="protein sequence ID" value="QSS63416.1"/>
    <property type="molecule type" value="Genomic_DNA"/>
</dbReference>
<feature type="compositionally biased region" description="Gly residues" evidence="1">
    <location>
        <begin position="7"/>
        <end position="33"/>
    </location>
</feature>
<dbReference type="VEuPathDB" id="FungiDB:I7I51_00474"/>
<dbReference type="Proteomes" id="UP000663671">
    <property type="component" value="Chromosome 1"/>
</dbReference>
<evidence type="ECO:0000313" key="2">
    <source>
        <dbReference type="EMBL" id="QSS63416.1"/>
    </source>
</evidence>
<feature type="region of interest" description="Disordered" evidence="1">
    <location>
        <begin position="1"/>
        <end position="36"/>
    </location>
</feature>
<protein>
    <submittedName>
        <fullName evidence="2">Small nucleolar RNP protein</fullName>
    </submittedName>
</protein>
<organism evidence="2 3">
    <name type="scientific">Ajellomyces capsulatus</name>
    <name type="common">Darling's disease fungus</name>
    <name type="synonym">Histoplasma capsulatum</name>
    <dbReference type="NCBI Taxonomy" id="5037"/>
    <lineage>
        <taxon>Eukaryota</taxon>
        <taxon>Fungi</taxon>
        <taxon>Dikarya</taxon>
        <taxon>Ascomycota</taxon>
        <taxon>Pezizomycotina</taxon>
        <taxon>Eurotiomycetes</taxon>
        <taxon>Eurotiomycetidae</taxon>
        <taxon>Onygenales</taxon>
        <taxon>Ajellomycetaceae</taxon>
        <taxon>Histoplasma</taxon>
    </lineage>
</organism>
<sequence length="85" mass="9137">SFRGSSRGRGGSATGANRGGSGFGGRGGRGGGFQPSFGPPASKWVLSCMRAKARWFASPSTPKFRTSMHRYIWKIRLPSEKLMKS</sequence>
<accession>A0A8A1MA71</accession>
<proteinExistence type="predicted"/>
<feature type="non-terminal residue" evidence="2">
    <location>
        <position position="85"/>
    </location>
</feature>
<evidence type="ECO:0000256" key="1">
    <source>
        <dbReference type="SAM" id="MobiDB-lite"/>
    </source>
</evidence>
<name>A0A8A1MA71_AJECA</name>
<reference evidence="2" key="1">
    <citation type="submission" date="2021-01" db="EMBL/GenBank/DDBJ databases">
        <title>Chromosome-level genome assembly of a human fungal pathogen reveals clustering of transcriptionally co-regulated genes.</title>
        <authorList>
            <person name="Voorhies M."/>
            <person name="Cohen S."/>
            <person name="Shea T.P."/>
            <person name="Petrus S."/>
            <person name="Munoz J.F."/>
            <person name="Poplawski S."/>
            <person name="Goldman W.E."/>
            <person name="Michael T."/>
            <person name="Cuomo C.A."/>
            <person name="Sil A."/>
            <person name="Beyhan S."/>
        </authorList>
    </citation>
    <scope>NUCLEOTIDE SEQUENCE</scope>
    <source>
        <strain evidence="2">WU24</strain>
    </source>
</reference>
<gene>
    <name evidence="2" type="primary">GAR1</name>
    <name evidence="2" type="ORF">I7I51_00474</name>
</gene>